<dbReference type="EC" id="3.2.1.22" evidence="2 5"/>
<name>A0AAU9DF09_9BACT</name>
<evidence type="ECO:0000259" key="8">
    <source>
        <dbReference type="Pfam" id="PF16875"/>
    </source>
</evidence>
<dbReference type="AlphaFoldDB" id="A0AAU9DF09"/>
<dbReference type="PROSITE" id="PS00512">
    <property type="entry name" value="ALPHA_GALACTOSIDASE"/>
    <property type="match status" value="1"/>
</dbReference>
<evidence type="ECO:0000256" key="5">
    <source>
        <dbReference type="PIRNR" id="PIRNR005536"/>
    </source>
</evidence>
<dbReference type="InterPro" id="IPR031705">
    <property type="entry name" value="Glyco_hydro_36_C"/>
</dbReference>
<feature type="active site" description="Nucleophile" evidence="6">
    <location>
        <position position="463"/>
    </location>
</feature>
<keyword evidence="3 5" id="KW-0378">Hydrolase</keyword>
<evidence type="ECO:0000313" key="9">
    <source>
        <dbReference type="EMBL" id="BDD11726.1"/>
    </source>
</evidence>
<evidence type="ECO:0000259" key="7">
    <source>
        <dbReference type="Pfam" id="PF16874"/>
    </source>
</evidence>
<dbReference type="InterPro" id="IPR013785">
    <property type="entry name" value="Aldolase_TIM"/>
</dbReference>
<dbReference type="PANTHER" id="PTHR43053">
    <property type="entry name" value="GLYCOSIDASE FAMILY 31"/>
    <property type="match status" value="1"/>
</dbReference>
<evidence type="ECO:0000256" key="3">
    <source>
        <dbReference type="ARBA" id="ARBA00022801"/>
    </source>
</evidence>
<dbReference type="GO" id="GO:0016052">
    <property type="term" value="P:carbohydrate catabolic process"/>
    <property type="evidence" value="ECO:0007669"/>
    <property type="project" value="InterPro"/>
</dbReference>
<gene>
    <name evidence="9" type="ORF">FUAX_41580</name>
</gene>
<dbReference type="Proteomes" id="UP001348817">
    <property type="component" value="Plasmid pFA1"/>
</dbReference>
<dbReference type="FunFam" id="3.20.20.70:FF:000118">
    <property type="entry name" value="Alpha-galactosidase"/>
    <property type="match status" value="1"/>
</dbReference>
<feature type="domain" description="Glycosyl hydrolase family 36 N-terminal" evidence="8">
    <location>
        <begin position="45"/>
        <end position="266"/>
    </location>
</feature>
<dbReference type="InterPro" id="IPR038417">
    <property type="entry name" value="Alpga-gal_N_sf"/>
</dbReference>
<dbReference type="InterPro" id="IPR000111">
    <property type="entry name" value="Glyco_hydro_27/36_CS"/>
</dbReference>
<evidence type="ECO:0000256" key="2">
    <source>
        <dbReference type="ARBA" id="ARBA00012755"/>
    </source>
</evidence>
<dbReference type="Pfam" id="PF16875">
    <property type="entry name" value="Glyco_hydro_36N"/>
    <property type="match status" value="1"/>
</dbReference>
<keyword evidence="4 5" id="KW-0326">Glycosidase</keyword>
<keyword evidence="9" id="KW-0614">Plasmid</keyword>
<dbReference type="KEGG" id="fax:FUAX_41580"/>
<dbReference type="Gene3D" id="3.20.20.70">
    <property type="entry name" value="Aldolase class I"/>
    <property type="match status" value="1"/>
</dbReference>
<keyword evidence="10" id="KW-1185">Reference proteome</keyword>
<dbReference type="InterPro" id="IPR002252">
    <property type="entry name" value="Glyco_hydro_36"/>
</dbReference>
<evidence type="ECO:0000256" key="1">
    <source>
        <dbReference type="ARBA" id="ARBA00001255"/>
    </source>
</evidence>
<reference evidence="9 10" key="1">
    <citation type="submission" date="2021-12" db="EMBL/GenBank/DDBJ databases">
        <title>Genome sequencing of bacteria with rrn-lacking chromosome and rrn-plasmid.</title>
        <authorList>
            <person name="Anda M."/>
            <person name="Iwasaki W."/>
        </authorList>
    </citation>
    <scope>NUCLEOTIDE SEQUENCE [LARGE SCALE GENOMIC DNA]</scope>
    <source>
        <strain evidence="9 10">DSM 100852</strain>
        <plasmid evidence="9 10">pFA1</plasmid>
    </source>
</reference>
<dbReference type="CDD" id="cd14791">
    <property type="entry name" value="GH36"/>
    <property type="match status" value="1"/>
</dbReference>
<feature type="active site" description="Proton donor" evidence="6">
    <location>
        <position position="533"/>
    </location>
</feature>
<dbReference type="Gene3D" id="2.60.40.1180">
    <property type="entry name" value="Golgi alpha-mannosidase II"/>
    <property type="match status" value="1"/>
</dbReference>
<sequence length="729" mass="83916">MLEKTTPYFYSLILLLFSPALFGQNIHIHTGDISMLYQVTKGKKVEQVHFGKRLPNLRGTEHNDGYFGEIYPSFGNGESYETALIVRHDDGTLATDLYYLSHTQNSDNGIQTTVIRLKDEKKNLYVDLNFKAHDNENVIEQWAVIRNKEKGAVQLQQFASSSFRLKAVEYRLLHFNGSREQEMNLTEEKLTNGIKNIETKLGTRATENENPSFMLALNGESSEDYGEVYAGALAWSGNYKLSFQVDDKERCHINAGINPFTSYYNLDPGLSFKSPKMILTYSANGKNKASINLHRWARKHGIRHGDQLRPIVLNSWRGVRFNFDSKKLKEMIDGASRMGVEIFVLDDGWFGNKYPRNSAIAGLGDWEVNKKKLPEGLDHLIDYAEKKGMGFGIWVEPEMVNPKSNLAKKHPEWILQRMNGRKPLLLRNQSLLDLSNPKVQDFAFNVVDRLLTEHPKIKYIKWDANRHLQNFGSTYLSKDRQSHLWIEYAKGFENVLRHLSEKYPETIFQTCASGGGRVEYGALQYTDEFWASDNTDPFERLFIQWGTNHIYPPIATSSHVTETPDKHTGKTASLKFRFDIAMSGRLGIELVPEDLNLSELAYAQSAISLYKRIRPIIQFGDLYRLQSPYDNDGYASIAYVRPDKSEAVAMTYGHDYHRRFERNMLRFKGLDPNKVYRIQEINRGKNRRLTNIDSSLFSGRFLMGRGIWVNLRRSMASAMFHLKEVKTDR</sequence>
<dbReference type="PIRSF" id="PIRSF005536">
    <property type="entry name" value="Agal"/>
    <property type="match status" value="1"/>
</dbReference>
<dbReference type="InterPro" id="IPR050985">
    <property type="entry name" value="Alpha-glycosidase_related"/>
</dbReference>
<dbReference type="EMBL" id="AP025315">
    <property type="protein sequence ID" value="BDD11726.1"/>
    <property type="molecule type" value="Genomic_DNA"/>
</dbReference>
<organism evidence="9 10">
    <name type="scientific">Fulvitalea axinellae</name>
    <dbReference type="NCBI Taxonomy" id="1182444"/>
    <lineage>
        <taxon>Bacteria</taxon>
        <taxon>Pseudomonadati</taxon>
        <taxon>Bacteroidota</taxon>
        <taxon>Cytophagia</taxon>
        <taxon>Cytophagales</taxon>
        <taxon>Persicobacteraceae</taxon>
        <taxon>Fulvitalea</taxon>
    </lineage>
</organism>
<comment type="catalytic activity">
    <reaction evidence="1 5">
        <text>Hydrolysis of terminal, non-reducing alpha-D-galactose residues in alpha-D-galactosides, including galactose oligosaccharides, galactomannans and galactolipids.</text>
        <dbReference type="EC" id="3.2.1.22"/>
    </reaction>
</comment>
<protein>
    <recommendedName>
        <fullName evidence="2 5">Alpha-galactosidase</fullName>
        <ecNumber evidence="2 5">3.2.1.22</ecNumber>
    </recommendedName>
</protein>
<dbReference type="PRINTS" id="PR00743">
    <property type="entry name" value="GLHYDRLASE36"/>
</dbReference>
<proteinExistence type="inferred from homology"/>
<dbReference type="RefSeq" id="WP_338394840.1">
    <property type="nucleotide sequence ID" value="NZ_AP025315.1"/>
</dbReference>
<dbReference type="InterPro" id="IPR031704">
    <property type="entry name" value="Glyco_hydro_36_N"/>
</dbReference>
<geneLocation type="plasmid" evidence="9 10">
    <name>pFA1</name>
</geneLocation>
<dbReference type="Pfam" id="PF02065">
    <property type="entry name" value="Melibiase"/>
    <property type="match status" value="1"/>
</dbReference>
<evidence type="ECO:0000256" key="4">
    <source>
        <dbReference type="ARBA" id="ARBA00023295"/>
    </source>
</evidence>
<dbReference type="GO" id="GO:0004557">
    <property type="term" value="F:alpha-galactosidase activity"/>
    <property type="evidence" value="ECO:0007669"/>
    <property type="project" value="UniProtKB-UniRule"/>
</dbReference>
<dbReference type="SUPFAM" id="SSF51445">
    <property type="entry name" value="(Trans)glycosidases"/>
    <property type="match status" value="1"/>
</dbReference>
<dbReference type="PANTHER" id="PTHR43053:SF3">
    <property type="entry name" value="ALPHA-GALACTOSIDASE C-RELATED"/>
    <property type="match status" value="1"/>
</dbReference>
<dbReference type="Gene3D" id="2.70.98.60">
    <property type="entry name" value="alpha-galactosidase from lactobacil brevis"/>
    <property type="match status" value="1"/>
</dbReference>
<dbReference type="InterPro" id="IPR013780">
    <property type="entry name" value="Glyco_hydro_b"/>
</dbReference>
<evidence type="ECO:0000256" key="6">
    <source>
        <dbReference type="PIRSR" id="PIRSR005536-1"/>
    </source>
</evidence>
<dbReference type="Pfam" id="PF16874">
    <property type="entry name" value="Glyco_hydro_36C"/>
    <property type="match status" value="1"/>
</dbReference>
<comment type="similarity">
    <text evidence="5">Belongs to the glycosyl hydrolase.</text>
</comment>
<evidence type="ECO:0000313" key="10">
    <source>
        <dbReference type="Proteomes" id="UP001348817"/>
    </source>
</evidence>
<dbReference type="InterPro" id="IPR017853">
    <property type="entry name" value="GH"/>
</dbReference>
<feature type="domain" description="Glycosyl hydrolase family 36 C-terminal" evidence="7">
    <location>
        <begin position="635"/>
        <end position="722"/>
    </location>
</feature>
<accession>A0AAU9DF09</accession>